<evidence type="ECO:0000256" key="2">
    <source>
        <dbReference type="ARBA" id="ARBA00022448"/>
    </source>
</evidence>
<dbReference type="FunFam" id="3.40.50.300:FF:000287">
    <property type="entry name" value="Multidrug ABC transporter ATP-binding protein"/>
    <property type="match status" value="1"/>
</dbReference>
<comment type="subcellular location">
    <subcellularLocation>
        <location evidence="1">Cell membrane</location>
        <topology evidence="1">Multi-pass membrane protein</topology>
    </subcellularLocation>
</comment>
<evidence type="ECO:0000259" key="9">
    <source>
        <dbReference type="PROSITE" id="PS50893"/>
    </source>
</evidence>
<dbReference type="Gene3D" id="3.40.50.300">
    <property type="entry name" value="P-loop containing nucleotide triphosphate hydrolases"/>
    <property type="match status" value="1"/>
</dbReference>
<keyword evidence="6 8" id="KW-1133">Transmembrane helix</keyword>
<dbReference type="InterPro" id="IPR003593">
    <property type="entry name" value="AAA+_ATPase"/>
</dbReference>
<dbReference type="PROSITE" id="PS00211">
    <property type="entry name" value="ABC_TRANSPORTER_1"/>
    <property type="match status" value="1"/>
</dbReference>
<dbReference type="GO" id="GO:0005886">
    <property type="term" value="C:plasma membrane"/>
    <property type="evidence" value="ECO:0007669"/>
    <property type="project" value="UniProtKB-SubCell"/>
</dbReference>
<dbReference type="STRING" id="1121331.SAMN02745248_02226"/>
<dbReference type="AlphaFoldDB" id="A0A1M6R9Q8"/>
<keyword evidence="7 8" id="KW-0472">Membrane</keyword>
<organism evidence="11 12">
    <name type="scientific">Hathewaya proteolytica DSM 3090</name>
    <dbReference type="NCBI Taxonomy" id="1121331"/>
    <lineage>
        <taxon>Bacteria</taxon>
        <taxon>Bacillati</taxon>
        <taxon>Bacillota</taxon>
        <taxon>Clostridia</taxon>
        <taxon>Eubacteriales</taxon>
        <taxon>Clostridiaceae</taxon>
        <taxon>Hathewaya</taxon>
    </lineage>
</organism>
<dbReference type="PANTHER" id="PTHR43394:SF1">
    <property type="entry name" value="ATP-BINDING CASSETTE SUB-FAMILY B MEMBER 10, MITOCHONDRIAL"/>
    <property type="match status" value="1"/>
</dbReference>
<keyword evidence="12" id="KW-1185">Reference proteome</keyword>
<evidence type="ECO:0000256" key="7">
    <source>
        <dbReference type="ARBA" id="ARBA00023136"/>
    </source>
</evidence>
<dbReference type="SUPFAM" id="SSF52540">
    <property type="entry name" value="P-loop containing nucleoside triphosphate hydrolases"/>
    <property type="match status" value="1"/>
</dbReference>
<dbReference type="Pfam" id="PF00005">
    <property type="entry name" value="ABC_tran"/>
    <property type="match status" value="1"/>
</dbReference>
<evidence type="ECO:0000256" key="3">
    <source>
        <dbReference type="ARBA" id="ARBA00022692"/>
    </source>
</evidence>
<evidence type="ECO:0000256" key="1">
    <source>
        <dbReference type="ARBA" id="ARBA00004651"/>
    </source>
</evidence>
<keyword evidence="4" id="KW-0547">Nucleotide-binding</keyword>
<keyword evidence="2" id="KW-0813">Transport</keyword>
<dbReference type="InterPro" id="IPR027417">
    <property type="entry name" value="P-loop_NTPase"/>
</dbReference>
<dbReference type="Proteomes" id="UP000183952">
    <property type="component" value="Unassembled WGS sequence"/>
</dbReference>
<feature type="domain" description="ABC transporter" evidence="9">
    <location>
        <begin position="354"/>
        <end position="588"/>
    </location>
</feature>
<keyword evidence="5 11" id="KW-0067">ATP-binding</keyword>
<dbReference type="GO" id="GO:0005524">
    <property type="term" value="F:ATP binding"/>
    <property type="evidence" value="ECO:0007669"/>
    <property type="project" value="UniProtKB-KW"/>
</dbReference>
<evidence type="ECO:0000256" key="5">
    <source>
        <dbReference type="ARBA" id="ARBA00022840"/>
    </source>
</evidence>
<dbReference type="CDD" id="cd18545">
    <property type="entry name" value="ABC_6TM_YknV_like"/>
    <property type="match status" value="1"/>
</dbReference>
<accession>A0A1M6R9Q8</accession>
<feature type="transmembrane region" description="Helical" evidence="8">
    <location>
        <begin position="156"/>
        <end position="175"/>
    </location>
</feature>
<dbReference type="PANTHER" id="PTHR43394">
    <property type="entry name" value="ATP-DEPENDENT PERMEASE MDL1, MITOCHONDRIAL"/>
    <property type="match status" value="1"/>
</dbReference>
<dbReference type="Gene3D" id="1.20.1560.10">
    <property type="entry name" value="ABC transporter type 1, transmembrane domain"/>
    <property type="match status" value="1"/>
</dbReference>
<gene>
    <name evidence="11" type="ORF">SAMN02745248_02226</name>
</gene>
<dbReference type="InterPro" id="IPR011527">
    <property type="entry name" value="ABC1_TM_dom"/>
</dbReference>
<evidence type="ECO:0000256" key="6">
    <source>
        <dbReference type="ARBA" id="ARBA00022989"/>
    </source>
</evidence>
<reference evidence="11 12" key="1">
    <citation type="submission" date="2016-11" db="EMBL/GenBank/DDBJ databases">
        <authorList>
            <person name="Jaros S."/>
            <person name="Januszkiewicz K."/>
            <person name="Wedrychowicz H."/>
        </authorList>
    </citation>
    <scope>NUCLEOTIDE SEQUENCE [LARGE SCALE GENOMIC DNA]</scope>
    <source>
        <strain evidence="11 12">DSM 3090</strain>
    </source>
</reference>
<feature type="transmembrane region" description="Helical" evidence="8">
    <location>
        <begin position="35"/>
        <end position="53"/>
    </location>
</feature>
<feature type="transmembrane region" description="Helical" evidence="8">
    <location>
        <begin position="73"/>
        <end position="92"/>
    </location>
</feature>
<evidence type="ECO:0000313" key="12">
    <source>
        <dbReference type="Proteomes" id="UP000183952"/>
    </source>
</evidence>
<dbReference type="InterPro" id="IPR039421">
    <property type="entry name" value="Type_1_exporter"/>
</dbReference>
<dbReference type="SUPFAM" id="SSF90123">
    <property type="entry name" value="ABC transporter transmembrane region"/>
    <property type="match status" value="1"/>
</dbReference>
<proteinExistence type="predicted"/>
<dbReference type="SMART" id="SM00382">
    <property type="entry name" value="AAA"/>
    <property type="match status" value="1"/>
</dbReference>
<feature type="transmembrane region" description="Helical" evidence="8">
    <location>
        <begin position="260"/>
        <end position="279"/>
    </location>
</feature>
<evidence type="ECO:0000256" key="8">
    <source>
        <dbReference type="SAM" id="Phobius"/>
    </source>
</evidence>
<keyword evidence="3 8" id="KW-0812">Transmembrane</keyword>
<dbReference type="OrthoDB" id="9762778at2"/>
<evidence type="ECO:0000256" key="4">
    <source>
        <dbReference type="ARBA" id="ARBA00022741"/>
    </source>
</evidence>
<sequence>MAENINGVRADEEVKRYKKMSVVKRLFSYLKPYKMKVFIVVLLMIVIMVSTLINPMLLEVAIDKCIGNNDVTGLIYMAIAMVTMNLVAMFAMKGRIKLMSSITNNILINIREDLYTHIQKLSFGFFDSRPVGKILARVIGDIDSLKELFDTSIMNLIPEMLTLVCVAVMMFVMNYKLAFCALVIIPLLFLGIFTIEKIGTEKWRKFRQKKSNLNGFIHEDFSGIKLVQAFAAENSRKKSFKDMNGDMIKSFISCVRISDLFWPLVSTSSGLGTILVYIFGAKFIQGGELEVGTLISFTWYVTMFWRPIIKLSDFYNSLITNIAGGERIFEILDMEPEIFAGDHCKEMPTIDGRVEFKNVGFAYDKDTTVLNDISFNVEKGSSIALVGATGAGKTTIINLISRFYDVNSGAVLIDGIDVRNVTLESLRSQMGIMLQDTFLFSASIKENIRYGKLDASDEEIIEAAKAVNAHDFIMKLPKGYDTEINERGSRLSVGQRQLISFARALLANPRILILDEATSNIDTATEILVQRGIQKLLKGRTSFVIAHRLSTIRDCDRIMVINGGSIEESGTHEELLAKKGYYYDLYMAQYRFLKEGA</sequence>
<dbReference type="GO" id="GO:0015421">
    <property type="term" value="F:ABC-type oligopeptide transporter activity"/>
    <property type="evidence" value="ECO:0007669"/>
    <property type="project" value="TreeGrafter"/>
</dbReference>
<feature type="domain" description="ABC transmembrane type-1" evidence="10">
    <location>
        <begin position="38"/>
        <end position="320"/>
    </location>
</feature>
<evidence type="ECO:0000259" key="10">
    <source>
        <dbReference type="PROSITE" id="PS50929"/>
    </source>
</evidence>
<dbReference type="InterPro" id="IPR017871">
    <property type="entry name" value="ABC_transporter-like_CS"/>
</dbReference>
<dbReference type="PROSITE" id="PS50893">
    <property type="entry name" value="ABC_TRANSPORTER_2"/>
    <property type="match status" value="1"/>
</dbReference>
<dbReference type="PROSITE" id="PS50929">
    <property type="entry name" value="ABC_TM1F"/>
    <property type="match status" value="1"/>
</dbReference>
<dbReference type="InterPro" id="IPR036640">
    <property type="entry name" value="ABC1_TM_sf"/>
</dbReference>
<dbReference type="GO" id="GO:0016887">
    <property type="term" value="F:ATP hydrolysis activity"/>
    <property type="evidence" value="ECO:0007669"/>
    <property type="project" value="InterPro"/>
</dbReference>
<feature type="transmembrane region" description="Helical" evidence="8">
    <location>
        <begin position="181"/>
        <end position="200"/>
    </location>
</feature>
<dbReference type="InterPro" id="IPR003439">
    <property type="entry name" value="ABC_transporter-like_ATP-bd"/>
</dbReference>
<name>A0A1M6R9Q8_9CLOT</name>
<protein>
    <submittedName>
        <fullName evidence="11">ATP-binding cassette, subfamily B</fullName>
    </submittedName>
</protein>
<evidence type="ECO:0000313" key="11">
    <source>
        <dbReference type="EMBL" id="SHK29160.1"/>
    </source>
</evidence>
<dbReference type="EMBL" id="FRAD01000021">
    <property type="protein sequence ID" value="SHK29160.1"/>
    <property type="molecule type" value="Genomic_DNA"/>
</dbReference>
<dbReference type="Pfam" id="PF00664">
    <property type="entry name" value="ABC_membrane"/>
    <property type="match status" value="1"/>
</dbReference>